<dbReference type="AlphaFoldDB" id="A0A645GDG8"/>
<name>A0A645GDG8_9ZZZZ</name>
<comment type="caution">
    <text evidence="1">The sequence shown here is derived from an EMBL/GenBank/DDBJ whole genome shotgun (WGS) entry which is preliminary data.</text>
</comment>
<protein>
    <submittedName>
        <fullName evidence="1">Uncharacterized protein</fullName>
    </submittedName>
</protein>
<proteinExistence type="predicted"/>
<accession>A0A645GDG8</accession>
<evidence type="ECO:0000313" key="1">
    <source>
        <dbReference type="EMBL" id="MPN24052.1"/>
    </source>
</evidence>
<dbReference type="EMBL" id="VSSQ01072746">
    <property type="protein sequence ID" value="MPN24052.1"/>
    <property type="molecule type" value="Genomic_DNA"/>
</dbReference>
<organism evidence="1">
    <name type="scientific">bioreactor metagenome</name>
    <dbReference type="NCBI Taxonomy" id="1076179"/>
    <lineage>
        <taxon>unclassified sequences</taxon>
        <taxon>metagenomes</taxon>
        <taxon>ecological metagenomes</taxon>
    </lineage>
</organism>
<gene>
    <name evidence="1" type="ORF">SDC9_171446</name>
</gene>
<reference evidence="1" key="1">
    <citation type="submission" date="2019-08" db="EMBL/GenBank/DDBJ databases">
        <authorList>
            <person name="Kucharzyk K."/>
            <person name="Murdoch R.W."/>
            <person name="Higgins S."/>
            <person name="Loffler F."/>
        </authorList>
    </citation>
    <scope>NUCLEOTIDE SEQUENCE</scope>
</reference>
<sequence>MFPDKFQSILEVRMNSFITEGAGRLRQIFFADIYDHFINFHKIYTFNSFVSCQFTDCATITGANYKYLFDVRMNCHRHVDNHFMVDEFVFFCQHHKPVKSQKTAEFFGFKNIYSLKLALSTKKLFINFYGKLN</sequence>